<reference evidence="1 2" key="1">
    <citation type="journal article" date="2014" name="Genome Announc.">
        <title>Draft genome sequences of the altered schaedler flora, a defined bacterial community from gnotobiotic mice.</title>
        <authorList>
            <person name="Wannemuehler M.J."/>
            <person name="Overstreet A.M."/>
            <person name="Ward D.V."/>
            <person name="Phillips G.J."/>
        </authorList>
    </citation>
    <scope>NUCLEOTIDE SEQUENCE [LARGE SCALE GENOMIC DNA]</scope>
    <source>
        <strain evidence="1 2">ASF492</strain>
    </source>
</reference>
<comment type="caution">
    <text evidence="1">The sequence shown here is derived from an EMBL/GenBank/DDBJ whole genome shotgun (WGS) entry which is preliminary data.</text>
</comment>
<keyword evidence="2" id="KW-1185">Reference proteome</keyword>
<dbReference type="STRING" id="1235802.C823_02961"/>
<name>N2AA27_9FIRM</name>
<accession>N2AA27</accession>
<evidence type="ECO:0000313" key="2">
    <source>
        <dbReference type="Proteomes" id="UP000012589"/>
    </source>
</evidence>
<dbReference type="Proteomes" id="UP000012589">
    <property type="component" value="Unassembled WGS sequence"/>
</dbReference>
<gene>
    <name evidence="1" type="ORF">C823_02961</name>
</gene>
<evidence type="ECO:0000313" key="1">
    <source>
        <dbReference type="EMBL" id="EMZ25071.1"/>
    </source>
</evidence>
<organism evidence="1 2">
    <name type="scientific">Eubacterium plexicaudatum ASF492</name>
    <dbReference type="NCBI Taxonomy" id="1235802"/>
    <lineage>
        <taxon>Bacteria</taxon>
        <taxon>Bacillati</taxon>
        <taxon>Bacillota</taxon>
        <taxon>Clostridia</taxon>
        <taxon>Eubacteriales</taxon>
        <taxon>Eubacteriaceae</taxon>
        <taxon>Eubacterium</taxon>
    </lineage>
</organism>
<protein>
    <submittedName>
        <fullName evidence="1">Uncharacterized protein</fullName>
    </submittedName>
</protein>
<proteinExistence type="predicted"/>
<dbReference type="AlphaFoldDB" id="N2AA27"/>
<sequence>MFFLKFKIYLDSIIVLVYYLVGTEIQKEMR</sequence>
<dbReference type="HOGENOM" id="CLU_3403605_0_0_9"/>
<dbReference type="EMBL" id="AQFT01000091">
    <property type="protein sequence ID" value="EMZ25071.1"/>
    <property type="molecule type" value="Genomic_DNA"/>
</dbReference>